<dbReference type="EMBL" id="CAFAAB010000094">
    <property type="protein sequence ID" value="CAB4786786.1"/>
    <property type="molecule type" value="Genomic_DNA"/>
</dbReference>
<sequence>MSNCDLCEAAPITKRHYEDDLCWIADCEICLVPMVVWRVHDASPPPDIKATLHQLLAAVADPILGEGAWKMDDNMRNIPDHYHAHARPPHFWLR</sequence>
<reference evidence="1" key="1">
    <citation type="submission" date="2020-05" db="EMBL/GenBank/DDBJ databases">
        <authorList>
            <person name="Chiriac C."/>
            <person name="Salcher M."/>
            <person name="Ghai R."/>
            <person name="Kavagutti S V."/>
        </authorList>
    </citation>
    <scope>NUCLEOTIDE SEQUENCE</scope>
</reference>
<name>A0A6J6WTZ6_9ZZZZ</name>
<proteinExistence type="predicted"/>
<accession>A0A6J6WTZ6</accession>
<organism evidence="1">
    <name type="scientific">freshwater metagenome</name>
    <dbReference type="NCBI Taxonomy" id="449393"/>
    <lineage>
        <taxon>unclassified sequences</taxon>
        <taxon>metagenomes</taxon>
        <taxon>ecological metagenomes</taxon>
    </lineage>
</organism>
<protein>
    <submittedName>
        <fullName evidence="1">Unannotated protein</fullName>
    </submittedName>
</protein>
<dbReference type="AlphaFoldDB" id="A0A6J6WTZ6"/>
<evidence type="ECO:0000313" key="1">
    <source>
        <dbReference type="EMBL" id="CAB4786786.1"/>
    </source>
</evidence>
<gene>
    <name evidence="1" type="ORF">UFOPK2958_00876</name>
</gene>